<dbReference type="CDD" id="cd05930">
    <property type="entry name" value="A_NRPS"/>
    <property type="match status" value="1"/>
</dbReference>
<dbReference type="InterPro" id="IPR000873">
    <property type="entry name" value="AMP-dep_synth/lig_dom"/>
</dbReference>
<dbReference type="Gene3D" id="3.30.300.30">
    <property type="match status" value="1"/>
</dbReference>
<dbReference type="Gene3D" id="3.40.50.12780">
    <property type="entry name" value="N-terminal domain of ligase-like"/>
    <property type="match status" value="1"/>
</dbReference>
<comment type="caution">
    <text evidence="2">The sequence shown here is derived from an EMBL/GenBank/DDBJ whole genome shotgun (WGS) entry which is preliminary data.</text>
</comment>
<dbReference type="PANTHER" id="PTHR45527">
    <property type="entry name" value="NONRIBOSOMAL PEPTIDE SYNTHETASE"/>
    <property type="match status" value="1"/>
</dbReference>
<dbReference type="EMBL" id="DVON01000282">
    <property type="protein sequence ID" value="HIV14112.1"/>
    <property type="molecule type" value="Genomic_DNA"/>
</dbReference>
<dbReference type="GO" id="GO:0043041">
    <property type="term" value="P:amino acid activation for nonribosomal peptide biosynthetic process"/>
    <property type="evidence" value="ECO:0007669"/>
    <property type="project" value="TreeGrafter"/>
</dbReference>
<dbReference type="InterPro" id="IPR042099">
    <property type="entry name" value="ANL_N_sf"/>
</dbReference>
<name>A0A9D1T774_9FIRM</name>
<dbReference type="InterPro" id="IPR045851">
    <property type="entry name" value="AMP-bd_C_sf"/>
</dbReference>
<protein>
    <submittedName>
        <fullName evidence="2">Amino acid adenylation domain-containing protein</fullName>
    </submittedName>
</protein>
<dbReference type="InterPro" id="IPR010071">
    <property type="entry name" value="AA_adenyl_dom"/>
</dbReference>
<dbReference type="GO" id="GO:0005737">
    <property type="term" value="C:cytoplasm"/>
    <property type="evidence" value="ECO:0007669"/>
    <property type="project" value="TreeGrafter"/>
</dbReference>
<reference evidence="2" key="2">
    <citation type="journal article" date="2021" name="PeerJ">
        <title>Extensive microbial diversity within the chicken gut microbiome revealed by metagenomics and culture.</title>
        <authorList>
            <person name="Gilroy R."/>
            <person name="Ravi A."/>
            <person name="Getino M."/>
            <person name="Pursley I."/>
            <person name="Horton D.L."/>
            <person name="Alikhan N.F."/>
            <person name="Baker D."/>
            <person name="Gharbi K."/>
            <person name="Hall N."/>
            <person name="Watson M."/>
            <person name="Adriaenssens E.M."/>
            <person name="Foster-Nyarko E."/>
            <person name="Jarju S."/>
            <person name="Secka A."/>
            <person name="Antonio M."/>
            <person name="Oren A."/>
            <person name="Chaudhuri R.R."/>
            <person name="La Ragione R."/>
            <person name="Hildebrand F."/>
            <person name="Pallen M.J."/>
        </authorList>
    </citation>
    <scope>NUCLEOTIDE SEQUENCE</scope>
    <source>
        <strain evidence="2">ChiBcec2-4451</strain>
    </source>
</reference>
<dbReference type="SUPFAM" id="SSF56801">
    <property type="entry name" value="Acetyl-CoA synthetase-like"/>
    <property type="match status" value="1"/>
</dbReference>
<gene>
    <name evidence="2" type="ORF">IAA63_13385</name>
</gene>
<dbReference type="GO" id="GO:0044550">
    <property type="term" value="P:secondary metabolite biosynthetic process"/>
    <property type="evidence" value="ECO:0007669"/>
    <property type="project" value="TreeGrafter"/>
</dbReference>
<dbReference type="PANTHER" id="PTHR45527:SF1">
    <property type="entry name" value="FATTY ACID SYNTHASE"/>
    <property type="match status" value="1"/>
</dbReference>
<organism evidence="2 3">
    <name type="scientific">Candidatus Pullilachnospira stercoravium</name>
    <dbReference type="NCBI Taxonomy" id="2840913"/>
    <lineage>
        <taxon>Bacteria</taxon>
        <taxon>Bacillati</taxon>
        <taxon>Bacillota</taxon>
        <taxon>Clostridia</taxon>
        <taxon>Lachnospirales</taxon>
        <taxon>Lachnospiraceae</taxon>
        <taxon>Lachnospiraceae incertae sedis</taxon>
        <taxon>Candidatus Pullilachnospira</taxon>
    </lineage>
</organism>
<dbReference type="NCBIfam" id="TIGR01733">
    <property type="entry name" value="AA-adenyl-dom"/>
    <property type="match status" value="1"/>
</dbReference>
<accession>A0A9D1T774</accession>
<feature type="domain" description="AMP-dependent synthetase/ligase" evidence="1">
    <location>
        <begin position="9"/>
        <end position="364"/>
    </location>
</feature>
<evidence type="ECO:0000313" key="2">
    <source>
        <dbReference type="EMBL" id="HIV14112.1"/>
    </source>
</evidence>
<dbReference type="Proteomes" id="UP000886723">
    <property type="component" value="Unassembled WGS sequence"/>
</dbReference>
<proteinExistence type="predicted"/>
<dbReference type="Pfam" id="PF00501">
    <property type="entry name" value="AMP-binding"/>
    <property type="match status" value="1"/>
</dbReference>
<dbReference type="GO" id="GO:0031177">
    <property type="term" value="F:phosphopantetheine binding"/>
    <property type="evidence" value="ECO:0007669"/>
    <property type="project" value="TreeGrafter"/>
</dbReference>
<reference evidence="2" key="1">
    <citation type="submission" date="2020-10" db="EMBL/GenBank/DDBJ databases">
        <authorList>
            <person name="Gilroy R."/>
        </authorList>
    </citation>
    <scope>NUCLEOTIDE SEQUENCE</scope>
    <source>
        <strain evidence="2">ChiBcec2-4451</strain>
    </source>
</reference>
<sequence>MIKNILEYLEASAGRYPDKTAFADQERSCTFEELLKRAHRIGSGLAGRIPPRRPVPVLMEKGVDTIAVFMGIVCAGCFYTLVDIRQPETRIRQILAALETETVISSRAYAVQLEKMGFSGQVLWLEELDAVPADEALLKEIRSGARDTDPLYGIFTSGSTGVPKGVVVCHRSVIDFIDHFTELFGITRQDVIGNQAPWDFDVSVKDIYSGLKTGAEVQIIPKKLFSFPVELLDFLCEHRVTTLIWAVSALCIITTLHGFDYRIPDSVKRVLFSGEVMPQKHLRQWMQALPRAEFVNLYGPTEITCNCTYYRVKRAPENGAPLPIGRPFPNETVFLLDEEDHEITVPGKKGEICVAGTALALGYYNNPEQTRKVFVQNPLNSRYPEKIYRTGDLGYYGEDRELYFASRKDFQIKHMGHRIELGEIEAAMGRIAGIGRCCCIFDGEKNRMEAFYEGDLEKRQIKKILGMQLPAFMIPNGFHRVDCFPLTKNGKTDREELKRMVKEGIL</sequence>
<evidence type="ECO:0000313" key="3">
    <source>
        <dbReference type="Proteomes" id="UP000886723"/>
    </source>
</evidence>
<evidence type="ECO:0000259" key="1">
    <source>
        <dbReference type="Pfam" id="PF00501"/>
    </source>
</evidence>
<dbReference type="AlphaFoldDB" id="A0A9D1T774"/>